<name>A0A845UR48_9PROT</name>
<comment type="caution">
    <text evidence="3">The sequence shown here is derived from an EMBL/GenBank/DDBJ whole genome shotgun (WGS) entry which is preliminary data.</text>
</comment>
<dbReference type="AlphaFoldDB" id="A0A845UR48"/>
<reference evidence="3" key="1">
    <citation type="submission" date="2019-11" db="EMBL/GenBank/DDBJ databases">
        <title>Acidithiobacillus ferrianus sp. nov.: a facultatively anaerobic and extremely acidophilic chemolithoautotroph.</title>
        <authorList>
            <person name="Norris P.R."/>
            <person name="Falagan C."/>
            <person name="Moya-Beltran A."/>
            <person name="Castro M."/>
            <person name="Quatrini R."/>
            <person name="Johnson D.B."/>
        </authorList>
    </citation>
    <scope>NUCLEOTIDE SEQUENCE [LARGE SCALE GENOMIC DNA]</scope>
    <source>
        <strain evidence="3">MG</strain>
    </source>
</reference>
<dbReference type="InterPro" id="IPR023614">
    <property type="entry name" value="Porin_dom_sf"/>
</dbReference>
<evidence type="ECO:0000313" key="3">
    <source>
        <dbReference type="EMBL" id="NDU43958.1"/>
    </source>
</evidence>
<dbReference type="Gene3D" id="2.40.160.10">
    <property type="entry name" value="Porin"/>
    <property type="match status" value="1"/>
</dbReference>
<evidence type="ECO:0000259" key="2">
    <source>
        <dbReference type="Pfam" id="PF13372"/>
    </source>
</evidence>
<evidence type="ECO:0000256" key="1">
    <source>
        <dbReference type="SAM" id="SignalP"/>
    </source>
</evidence>
<feature type="domain" description="Alginate export" evidence="2">
    <location>
        <begin position="91"/>
        <end position="161"/>
    </location>
</feature>
<dbReference type="EMBL" id="WNJL01000053">
    <property type="protein sequence ID" value="NDU43958.1"/>
    <property type="molecule type" value="Genomic_DNA"/>
</dbReference>
<sequence>MSHSALFRRHYFAVALFTLLAATAHANTLTHAISGGRISLDMRPRYEIMSQAGKTAAHAFTLRTLLGLSSKPIAGVSADLQFINVAGIVNGYNSLTNGKTAYSVIPDPRETNVNQAYLQYAGVPGLRLRAGRQAINLDDDRFVGNVDFRQTPQTFDAVSMRDRPAPALTLYGAYVWRIKNILNETMPSRIFLSEISWLPSPLLHAEAFGYWYGNQAQSTIPGAVTCFLPGGPQVCNSGTVGARVQGTLPLGGPLHLPYDLSYAKQLPYDGGSALVNAPYYHLGAGVALPDIWLHADYMVMGANDQGSYGFQTPLATRHAFNGWAEVFLVTPPEGLRSLYFTLGGTVMSTHLALLYYDFHAARGGMRYGHEWDLSAIHHFSRHWSAGVQYAHYRRVQYGVDTQGAWVFVTAKF</sequence>
<dbReference type="Pfam" id="PF13372">
    <property type="entry name" value="Alginate_exp"/>
    <property type="match status" value="1"/>
</dbReference>
<gene>
    <name evidence="3" type="ORF">GL267_15395</name>
</gene>
<dbReference type="RefSeq" id="WP_163099550.1">
    <property type="nucleotide sequence ID" value="NZ_CP127523.1"/>
</dbReference>
<proteinExistence type="predicted"/>
<feature type="signal peptide" evidence="1">
    <location>
        <begin position="1"/>
        <end position="26"/>
    </location>
</feature>
<feature type="chain" id="PRO_5032537290" description="Alginate export domain-containing protein" evidence="1">
    <location>
        <begin position="27"/>
        <end position="412"/>
    </location>
</feature>
<keyword evidence="1" id="KW-0732">Signal</keyword>
<accession>A0A845UR48</accession>
<dbReference type="InterPro" id="IPR025388">
    <property type="entry name" value="Alginate_export_dom"/>
</dbReference>
<organism evidence="3">
    <name type="scientific">Acidithiobacillus ferrianus</name>
    <dbReference type="NCBI Taxonomy" id="2678518"/>
    <lineage>
        <taxon>Bacteria</taxon>
        <taxon>Pseudomonadati</taxon>
        <taxon>Pseudomonadota</taxon>
        <taxon>Acidithiobacillia</taxon>
        <taxon>Acidithiobacillales</taxon>
        <taxon>Acidithiobacillaceae</taxon>
        <taxon>Acidithiobacillus</taxon>
    </lineage>
</organism>
<protein>
    <recommendedName>
        <fullName evidence="2">Alginate export domain-containing protein</fullName>
    </recommendedName>
</protein>